<dbReference type="PANTHER" id="PTHR43649:SF31">
    <property type="entry name" value="SN-GLYCEROL-3-PHOSPHATE-BINDING PERIPLASMIC PROTEIN UGPB"/>
    <property type="match status" value="1"/>
</dbReference>
<organism evidence="5">
    <name type="scientific">Caldilineaceae bacterium SB0664_bin_27</name>
    <dbReference type="NCBI Taxonomy" id="2605260"/>
    <lineage>
        <taxon>Bacteria</taxon>
        <taxon>Bacillati</taxon>
        <taxon>Chloroflexota</taxon>
        <taxon>Caldilineae</taxon>
        <taxon>Caldilineales</taxon>
        <taxon>Caldilineaceae</taxon>
    </lineage>
</organism>
<dbReference type="GO" id="GO:0030313">
    <property type="term" value="C:cell envelope"/>
    <property type="evidence" value="ECO:0007669"/>
    <property type="project" value="UniProtKB-SubCell"/>
</dbReference>
<accession>A0A6B0YR79</accession>
<evidence type="ECO:0000256" key="1">
    <source>
        <dbReference type="ARBA" id="ARBA00004196"/>
    </source>
</evidence>
<proteinExistence type="inferred from homology"/>
<comment type="caution">
    <text evidence="5">The sequence shown here is derived from an EMBL/GenBank/DDBJ whole genome shotgun (WGS) entry which is preliminary data.</text>
</comment>
<evidence type="ECO:0000256" key="3">
    <source>
        <dbReference type="ARBA" id="ARBA00022448"/>
    </source>
</evidence>
<comment type="subcellular location">
    <subcellularLocation>
        <location evidence="1">Cell envelope</location>
    </subcellularLocation>
</comment>
<evidence type="ECO:0000256" key="4">
    <source>
        <dbReference type="ARBA" id="ARBA00022729"/>
    </source>
</evidence>
<protein>
    <submittedName>
        <fullName evidence="5">Extracellular solute-binding protein</fullName>
    </submittedName>
</protein>
<reference evidence="5" key="1">
    <citation type="submission" date="2019-09" db="EMBL/GenBank/DDBJ databases">
        <title>Characterisation of the sponge microbiome using genome-centric metagenomics.</title>
        <authorList>
            <person name="Engelberts J.P."/>
            <person name="Robbins S.J."/>
            <person name="De Goeij J.M."/>
            <person name="Aranda M."/>
            <person name="Bell S.C."/>
            <person name="Webster N.S."/>
        </authorList>
    </citation>
    <scope>NUCLEOTIDE SEQUENCE</scope>
    <source>
        <strain evidence="5">SB0664_bin_27</strain>
    </source>
</reference>
<dbReference type="AlphaFoldDB" id="A0A6B0YR79"/>
<dbReference type="SUPFAM" id="SSF53850">
    <property type="entry name" value="Periplasmic binding protein-like II"/>
    <property type="match status" value="1"/>
</dbReference>
<dbReference type="InterPro" id="IPR050490">
    <property type="entry name" value="Bact_solute-bd_prot1"/>
</dbReference>
<keyword evidence="3" id="KW-0813">Transport</keyword>
<name>A0A6B0YR79_9CHLR</name>
<sequence length="468" mass="50191">MPTQRSLRVSSEVRPGRSILPGRAASYSTAPRRPPFQLWLLLLALLLTACDALPSRPRLPEIGPFQLGGESDAAPLSLHIFLPDEGGVTKALRSRVAAWAVAGELPVNLTTSDEYYQELGGRLAGDDPPDLFLVSAYLFPDLAAAGLLAPAEEGFLEPADIPPRLAEAFTWPRAEAAERYCLPREVRTLALVYDSEGLAAAGHSPPTNWDSLRTAAIGQTDVERNRFGFIEAPDLSRWLPLLYGAGGTIIDGSGGMALESTAAGAAMDWYIQIFRDNFAGHAGESNNEWAGEVLGKGKGGLTIEGNWVAPYFETEFPDFHFGVAPLPSGPAGLNTSVAFTSCYAVSSKSALKEDAFELAVLLSGSDVVGSLPNDGGWMPALNELREEWERKFPHLAPFAGAVPTAIVWQLPPGFDIFLQSFNRGMVQLFAAHVEAADFFAELNELGETLLETDGGPQPTPTKIQDSSP</sequence>
<comment type="similarity">
    <text evidence="2">Belongs to the bacterial solute-binding protein 1 family.</text>
</comment>
<dbReference type="InterPro" id="IPR006059">
    <property type="entry name" value="SBP"/>
</dbReference>
<dbReference type="Pfam" id="PF01547">
    <property type="entry name" value="SBP_bac_1"/>
    <property type="match status" value="1"/>
</dbReference>
<evidence type="ECO:0000313" key="5">
    <source>
        <dbReference type="EMBL" id="MXY93596.1"/>
    </source>
</evidence>
<gene>
    <name evidence="5" type="ORF">F4Y42_09125</name>
</gene>
<dbReference type="PANTHER" id="PTHR43649">
    <property type="entry name" value="ARABINOSE-BINDING PROTEIN-RELATED"/>
    <property type="match status" value="1"/>
</dbReference>
<keyword evidence="4" id="KW-0732">Signal</keyword>
<dbReference type="Gene3D" id="3.40.190.10">
    <property type="entry name" value="Periplasmic binding protein-like II"/>
    <property type="match status" value="1"/>
</dbReference>
<dbReference type="EMBL" id="VXRG01000075">
    <property type="protein sequence ID" value="MXY93596.1"/>
    <property type="molecule type" value="Genomic_DNA"/>
</dbReference>
<evidence type="ECO:0000256" key="2">
    <source>
        <dbReference type="ARBA" id="ARBA00008520"/>
    </source>
</evidence>